<accession>J3SFQ8</accession>
<dbReference type="EMBL" id="JN121120">
    <property type="protein sequence ID" value="AFK23378.1"/>
    <property type="molecule type" value="Genomic_DNA"/>
</dbReference>
<dbReference type="VEuPathDB" id="FungiDB:A9K55_001252"/>
<evidence type="ECO:0000256" key="1">
    <source>
        <dbReference type="SAM" id="MobiDB-lite"/>
    </source>
</evidence>
<name>J3SFQ8_CORMI</name>
<sequence length="350" mass="38701">MPGLHFFPSKEIFSSPEPLLLASMLYCSSIRGSAEHASLAPGYFKVLGCAISQLSIPGSELAIPFDDPVTSEAIAFHSVLGLVLASLLNEAKVRETGLWISIAYNLILEHCPPQIDENIFDWPKIFKGVQIVDLEHASLHLTCPVVPIEPPFSALQIPHHDPLYRLSRMMHTGLSRFSGRGLPTIWSCFTSNFGTSVPSSIPFTPIDAAVIRDWARSLDDWLVEFAKTGDETDQQRTPVFRQYVLHRLVVLSIYHPARGCNLQSNSITLHEQHELLVSARATLKLHVNDRSIWSNWDLVMITWAALIVLQGVEAGAGEQDGTFLPLASSHSSPLTRHRLSKCPHTYGSAA</sequence>
<reference evidence="2" key="2">
    <citation type="journal article" date="2012" name="FEMS Microbiol. Lett.">
        <title>The nonribosomal peptide and polyketide synthetic gene clusters in two strains of entomopathogenic fungi in Cordyceps.</title>
        <authorList>
            <person name="Wang W.J."/>
            <person name="Vogel H."/>
            <person name="Yao Y.J."/>
            <person name="Ping L."/>
        </authorList>
    </citation>
    <scope>NUCLEOTIDE SEQUENCE</scope>
    <source>
        <strain evidence="2">DSM1153</strain>
    </source>
</reference>
<evidence type="ECO:0000313" key="2">
    <source>
        <dbReference type="EMBL" id="AFK23378.1"/>
    </source>
</evidence>
<organism evidence="2">
    <name type="scientific">Cordyceps militaris</name>
    <name type="common">Caterpillar fungus</name>
    <name type="synonym">Clavaria militaris</name>
    <dbReference type="NCBI Taxonomy" id="73501"/>
    <lineage>
        <taxon>Eukaryota</taxon>
        <taxon>Fungi</taxon>
        <taxon>Dikarya</taxon>
        <taxon>Ascomycota</taxon>
        <taxon>Pezizomycotina</taxon>
        <taxon>Sordariomycetes</taxon>
        <taxon>Hypocreomycetidae</taxon>
        <taxon>Hypocreales</taxon>
        <taxon>Cordycipitaceae</taxon>
        <taxon>Cordyceps</taxon>
    </lineage>
</organism>
<dbReference type="AlphaFoldDB" id="J3SFQ8"/>
<gene>
    <name evidence="2" type="primary">EtplZ</name>
</gene>
<proteinExistence type="predicted"/>
<protein>
    <submittedName>
        <fullName evidence="2">Transcription regulator</fullName>
    </submittedName>
</protein>
<reference evidence="2" key="1">
    <citation type="submission" date="2011-06" db="EMBL/GenBank/DDBJ databases">
        <title>Characterization of a highly pathogenic TSV isolate from Colombia.</title>
        <authorList>
            <person name="Aranguren L.F."/>
            <person name="Tang K."/>
        </authorList>
    </citation>
    <scope>NUCLEOTIDE SEQUENCE</scope>
    <source>
        <strain evidence="2">DSM1153</strain>
    </source>
</reference>
<dbReference type="VEuPathDB" id="FungiDB:CCM_08315"/>
<feature type="region of interest" description="Disordered" evidence="1">
    <location>
        <begin position="328"/>
        <end position="350"/>
    </location>
</feature>